<dbReference type="RefSeq" id="XP_014655334.1">
    <property type="nucleotide sequence ID" value="XM_014799848.1"/>
</dbReference>
<dbReference type="InterPro" id="IPR013535">
    <property type="entry name" value="PUL_dom"/>
</dbReference>
<reference evidence="5" key="1">
    <citation type="journal article" date="2014" name="Genome Announc.">
        <title>Draft Genome Sequence of the Yeast Pseudozyma antarctica Type Strain JCM10317, a Producer of the Glycolipid Biosurfactants, Mannosylerythritol Lipids.</title>
        <authorList>
            <person name="Saika A."/>
            <person name="Koike H."/>
            <person name="Hori T."/>
            <person name="Fukuoka T."/>
            <person name="Sato S."/>
            <person name="Habe H."/>
            <person name="Kitamoto D."/>
            <person name="Morita T."/>
        </authorList>
    </citation>
    <scope>NUCLEOTIDE SEQUENCE [LARGE SCALE GENOMIC DNA]</scope>
    <source>
        <strain evidence="5">JCM 10317</strain>
    </source>
</reference>
<evidence type="ECO:0000256" key="3">
    <source>
        <dbReference type="ARBA" id="ARBA00022801"/>
    </source>
</evidence>
<gene>
    <name evidence="4" type="ORF">PAN0_013c4720</name>
</gene>
<sequence>MTNQRADTDEPSYPVKLFVYDLSRGMARSTSLPLTGRQIDGIWHTSIVAWDREYFFGQGISVVYPGTSHHGAPLETFDLGTTSIDRETFDGALLPDLRQRFRAQDYNLLSWNCNNFTQEVAQILTGADIPAHIRSLPQDFLSTPFGQMLQPQIDAMFRHPSADISAPATATPSSSAANNLLDQVASRAYAGNTTVESRASKSASPNAPIRHITTQAELAEIRSLFPCVAVLFTSQSCPPCRIVEPVFEDLAHHYHVQDTQPGNHKRIAFVQVESNAATLNLFSQAGVSAAPTIQLLALGKQVNQIKGADPPGLKSAVGSLLLEVYPPHLHARLSPPIKSLGSLPQQPHTYVAKPRLDSLLQKVDATIAQHPCKTFADKADLQAARKVIAAAWIPWLDTVSGTKASPAPPSSLVQDTSLVVRRLSVLPIDTLFPILDLFRLSVLNESFVRTAFAAPLAADRNEVNGITRLLSLVSEVAYKGEWNASQRPLLLTSARLLSNLSASTTFVEVIESHETIRSLTLELTTSLLLCPDAGVRSAAATCAFNLALHQHAERSDWVNRDPAAAPMLGSRLGETWESELASALLQAIANESESEETLHRLLAALTLHIHLSQFWSESVGPMLQVLDAQDLLEAKRDSGFVSSSAKKQDLAGLLDDLTRLVSCNTD</sequence>
<dbReference type="EMBL" id="DF830080">
    <property type="protein sequence ID" value="GAK66498.1"/>
    <property type="molecule type" value="Genomic_DNA"/>
</dbReference>
<evidence type="ECO:0000313" key="5">
    <source>
        <dbReference type="Proteomes" id="UP000053758"/>
    </source>
</evidence>
<dbReference type="PROSITE" id="PS51858">
    <property type="entry name" value="PPPDE"/>
    <property type="match status" value="1"/>
</dbReference>
<dbReference type="OrthoDB" id="21221at2759"/>
<evidence type="ECO:0000256" key="1">
    <source>
        <dbReference type="ARBA" id="ARBA00008140"/>
    </source>
</evidence>
<dbReference type="GO" id="GO:0006508">
    <property type="term" value="P:proteolysis"/>
    <property type="evidence" value="ECO:0007669"/>
    <property type="project" value="UniProtKB-KW"/>
</dbReference>
<dbReference type="PANTHER" id="PTHR12378">
    <property type="entry name" value="DESUMOYLATING ISOPEPTIDASE"/>
    <property type="match status" value="1"/>
</dbReference>
<dbReference type="AlphaFoldDB" id="A0A081CIK2"/>
<dbReference type="InterPro" id="IPR011989">
    <property type="entry name" value="ARM-like"/>
</dbReference>
<dbReference type="Pfam" id="PF05903">
    <property type="entry name" value="Peptidase_C97"/>
    <property type="match status" value="1"/>
</dbReference>
<dbReference type="Pfam" id="PF08324">
    <property type="entry name" value="PUL"/>
    <property type="match status" value="1"/>
</dbReference>
<dbReference type="Gene3D" id="3.40.30.10">
    <property type="entry name" value="Glutaredoxin"/>
    <property type="match status" value="1"/>
</dbReference>
<dbReference type="GO" id="GO:0008233">
    <property type="term" value="F:peptidase activity"/>
    <property type="evidence" value="ECO:0007669"/>
    <property type="project" value="UniProtKB-KW"/>
</dbReference>
<keyword evidence="5" id="KW-1185">Reference proteome</keyword>
<dbReference type="InterPro" id="IPR013766">
    <property type="entry name" value="Thioredoxin_domain"/>
</dbReference>
<dbReference type="CDD" id="cd02947">
    <property type="entry name" value="TRX_family"/>
    <property type="match status" value="1"/>
</dbReference>
<dbReference type="GO" id="GO:0070646">
    <property type="term" value="P:protein modification by small protein removal"/>
    <property type="evidence" value="ECO:0007669"/>
    <property type="project" value="TreeGrafter"/>
</dbReference>
<comment type="similarity">
    <text evidence="1">Belongs to the DeSI family.</text>
</comment>
<dbReference type="SUPFAM" id="SSF52833">
    <property type="entry name" value="Thioredoxin-like"/>
    <property type="match status" value="1"/>
</dbReference>
<proteinExistence type="inferred from homology"/>
<dbReference type="Gene3D" id="3.90.1720.30">
    <property type="entry name" value="PPPDE domains"/>
    <property type="match status" value="1"/>
</dbReference>
<dbReference type="PANTHER" id="PTHR12378:SF7">
    <property type="entry name" value="DESUMOYLATING ISOPEPTIDASE 1"/>
    <property type="match status" value="1"/>
</dbReference>
<evidence type="ECO:0000313" key="4">
    <source>
        <dbReference type="EMBL" id="GAK66498.1"/>
    </source>
</evidence>
<dbReference type="Gene3D" id="1.25.10.10">
    <property type="entry name" value="Leucine-rich Repeat Variant"/>
    <property type="match status" value="1"/>
</dbReference>
<dbReference type="HOGENOM" id="CLU_033441_0_0_1"/>
<dbReference type="Proteomes" id="UP000053758">
    <property type="component" value="Unassembled WGS sequence"/>
</dbReference>
<accession>A0A081CIK2</accession>
<dbReference type="Pfam" id="PF00085">
    <property type="entry name" value="Thioredoxin"/>
    <property type="match status" value="1"/>
</dbReference>
<dbReference type="InterPro" id="IPR036249">
    <property type="entry name" value="Thioredoxin-like_sf"/>
</dbReference>
<dbReference type="InterPro" id="IPR008580">
    <property type="entry name" value="PPPDE_dom"/>
</dbReference>
<keyword evidence="2" id="KW-0645">Protease</keyword>
<dbReference type="InterPro" id="IPR042266">
    <property type="entry name" value="PPPDE_sf"/>
</dbReference>
<organism evidence="4 5">
    <name type="scientific">Pseudozyma antarctica</name>
    <name type="common">Yeast</name>
    <name type="synonym">Candida antarctica</name>
    <dbReference type="NCBI Taxonomy" id="84753"/>
    <lineage>
        <taxon>Eukaryota</taxon>
        <taxon>Fungi</taxon>
        <taxon>Dikarya</taxon>
        <taxon>Basidiomycota</taxon>
        <taxon>Ustilaginomycotina</taxon>
        <taxon>Ustilaginomycetes</taxon>
        <taxon>Ustilaginales</taxon>
        <taxon>Ustilaginaceae</taxon>
        <taxon>Moesziomyces</taxon>
    </lineage>
</organism>
<name>A0A081CIK2_PSEA2</name>
<protein>
    <submittedName>
        <fullName evidence="4">Thioredoxin family protein</fullName>
    </submittedName>
</protein>
<dbReference type="SMART" id="SM01179">
    <property type="entry name" value="DUF862"/>
    <property type="match status" value="1"/>
</dbReference>
<evidence type="ECO:0000256" key="2">
    <source>
        <dbReference type="ARBA" id="ARBA00022670"/>
    </source>
</evidence>
<keyword evidence="3" id="KW-0378">Hydrolase</keyword>
<dbReference type="PROSITE" id="PS51396">
    <property type="entry name" value="PUL"/>
    <property type="match status" value="1"/>
</dbReference>
<dbReference type="GeneID" id="26305482"/>